<comment type="similarity">
    <text evidence="7">Belongs to the glycosyltransferase 28 family.</text>
</comment>
<dbReference type="PANTHER" id="PTHR47043:SF1">
    <property type="entry name" value="UDP-N-ACETYLGLUCOSAMINE TRANSFERASE SUBUNIT ALG13"/>
    <property type="match status" value="1"/>
</dbReference>
<evidence type="ECO:0000256" key="7">
    <source>
        <dbReference type="RuleBase" id="RU362128"/>
    </source>
</evidence>
<keyword evidence="7" id="KW-0256">Endoplasmic reticulum</keyword>
<gene>
    <name evidence="7 9" type="primary">ALG13</name>
    <name evidence="9" type="ORF">CAAN4_E13916</name>
</gene>
<comment type="function">
    <text evidence="4 7">Involved in protein N-glycosylation. Essential for the second step of the dolichol-linked oligosaccharide pathway.</text>
</comment>
<dbReference type="PANTHER" id="PTHR47043">
    <property type="entry name" value="UDP-N-ACETYLGLUCOSAMINE TRANSFERASE SUBUNIT ALG13"/>
    <property type="match status" value="1"/>
</dbReference>
<comment type="subcellular location">
    <subcellularLocation>
        <location evidence="7">Endoplasmic reticulum</location>
    </subcellularLocation>
</comment>
<dbReference type="EC" id="2.4.1.141" evidence="2 7"/>
<keyword evidence="10" id="KW-1185">Reference proteome</keyword>
<keyword evidence="7" id="KW-0328">Glycosyltransferase</keyword>
<evidence type="ECO:0000256" key="2">
    <source>
        <dbReference type="ARBA" id="ARBA00012614"/>
    </source>
</evidence>
<evidence type="ECO:0000256" key="1">
    <source>
        <dbReference type="ARBA" id="ARBA00011198"/>
    </source>
</evidence>
<reference evidence="9 10" key="1">
    <citation type="submission" date="2024-01" db="EMBL/GenBank/DDBJ databases">
        <authorList>
            <consortium name="Genoscope - CEA"/>
            <person name="William W."/>
        </authorList>
    </citation>
    <scope>NUCLEOTIDE SEQUENCE [LARGE SCALE GENOMIC DNA]</scope>
    <source>
        <strain evidence="9 10">29B2s-10</strain>
    </source>
</reference>
<accession>A0ABP0EDH3</accession>
<dbReference type="Proteomes" id="UP001497600">
    <property type="component" value="Chromosome E"/>
</dbReference>
<dbReference type="InterPro" id="IPR007235">
    <property type="entry name" value="Glyco_trans_28_C"/>
</dbReference>
<evidence type="ECO:0000256" key="6">
    <source>
        <dbReference type="ARBA" id="ARBA00048184"/>
    </source>
</evidence>
<evidence type="ECO:0000259" key="8">
    <source>
        <dbReference type="Pfam" id="PF04101"/>
    </source>
</evidence>
<dbReference type="EMBL" id="OZ004257">
    <property type="protein sequence ID" value="CAK7909245.1"/>
    <property type="molecule type" value="Genomic_DNA"/>
</dbReference>
<dbReference type="SUPFAM" id="SSF53756">
    <property type="entry name" value="UDP-Glycosyltransferase/glycogen phosphorylase"/>
    <property type="match status" value="1"/>
</dbReference>
<protein>
    <recommendedName>
        <fullName evidence="3 7">UDP-N-acetylglucosamine transferase subunit ALG13</fullName>
        <ecNumber evidence="2 7">2.4.1.141</ecNumber>
    </recommendedName>
    <alternativeName>
        <fullName evidence="5 7">Asparagine-linked glycosylation protein 13</fullName>
    </alternativeName>
</protein>
<dbReference type="GO" id="GO:0016740">
    <property type="term" value="F:transferase activity"/>
    <property type="evidence" value="ECO:0007669"/>
    <property type="project" value="UniProtKB-KW"/>
</dbReference>
<evidence type="ECO:0000313" key="9">
    <source>
        <dbReference type="EMBL" id="CAK7909245.1"/>
    </source>
</evidence>
<name>A0ABP0EDH3_9ASCO</name>
<evidence type="ECO:0000256" key="5">
    <source>
        <dbReference type="ARBA" id="ARBA00032061"/>
    </source>
</evidence>
<organism evidence="9 10">
    <name type="scientific">[Candida] anglica</name>
    <dbReference type="NCBI Taxonomy" id="148631"/>
    <lineage>
        <taxon>Eukaryota</taxon>
        <taxon>Fungi</taxon>
        <taxon>Dikarya</taxon>
        <taxon>Ascomycota</taxon>
        <taxon>Saccharomycotina</taxon>
        <taxon>Pichiomycetes</taxon>
        <taxon>Debaryomycetaceae</taxon>
        <taxon>Kurtzmaniella</taxon>
    </lineage>
</organism>
<feature type="domain" description="Glycosyl transferase family 28 C-terminal" evidence="8">
    <location>
        <begin position="4"/>
        <end position="171"/>
    </location>
</feature>
<dbReference type="Pfam" id="PF04101">
    <property type="entry name" value="Glyco_tran_28_C"/>
    <property type="match status" value="1"/>
</dbReference>
<keyword evidence="7 9" id="KW-0808">Transferase</keyword>
<comment type="catalytic activity">
    <reaction evidence="6">
        <text>an N-acetyl-alpha-D-glucosaminyl-diphospho-di-trans,poly-cis-dolichol + UDP-N-acetyl-alpha-D-glucosamine = an N,N'-diacetylchitobiosyl-diphospho-di-trans,poly-cis-dolichol + UDP + H(+)</text>
        <dbReference type="Rhea" id="RHEA:23380"/>
        <dbReference type="Rhea" id="RHEA-COMP:19507"/>
        <dbReference type="Rhea" id="RHEA-COMP:19510"/>
        <dbReference type="ChEBI" id="CHEBI:15378"/>
        <dbReference type="ChEBI" id="CHEBI:57269"/>
        <dbReference type="ChEBI" id="CHEBI:57705"/>
        <dbReference type="ChEBI" id="CHEBI:58223"/>
        <dbReference type="ChEBI" id="CHEBI:58427"/>
        <dbReference type="EC" id="2.4.1.141"/>
    </reaction>
</comment>
<comment type="subunit">
    <text evidence="1 7">Heterodimer with ALG14 to form a functional enzyme.</text>
</comment>
<evidence type="ECO:0000313" key="10">
    <source>
        <dbReference type="Proteomes" id="UP001497600"/>
    </source>
</evidence>
<proteinExistence type="inferred from homology"/>
<dbReference type="InterPro" id="IPR052474">
    <property type="entry name" value="UDP-GlcNAc_transferase"/>
</dbReference>
<sequence length="193" mass="21133">MSTVIVCTGATTTFRELVKAVTSDKFIRILEENGVTKLVIQYGNEKADDVHISRAFFEECFAPVGQLEQDINGIESLQVGKVRVCGFAFSHSIASYIAESDVVVSHAGTGSILDALRLGKSLVVVVNESLMDNHQEEVAREFMSRGHCSVARPHEIASAVVDVLTHKRQFKKFESCTNKIVEGIIFNEASLAT</sequence>
<evidence type="ECO:0000256" key="3">
    <source>
        <dbReference type="ARBA" id="ARBA00017468"/>
    </source>
</evidence>
<dbReference type="Gene3D" id="3.40.50.2000">
    <property type="entry name" value="Glycogen Phosphorylase B"/>
    <property type="match status" value="1"/>
</dbReference>
<evidence type="ECO:0000256" key="4">
    <source>
        <dbReference type="ARBA" id="ARBA00024804"/>
    </source>
</evidence>